<evidence type="ECO:0000256" key="2">
    <source>
        <dbReference type="ARBA" id="ARBA00022679"/>
    </source>
</evidence>
<proteinExistence type="predicted"/>
<evidence type="ECO:0000313" key="6">
    <source>
        <dbReference type="Proteomes" id="UP000769528"/>
    </source>
</evidence>
<dbReference type="InterPro" id="IPR050600">
    <property type="entry name" value="SETD3_SETD6_MTase"/>
</dbReference>
<dbReference type="OrthoDB" id="341421at2759"/>
<dbReference type="Gene3D" id="3.90.1410.10">
    <property type="entry name" value="set domain protein methyltransferase, domain 1"/>
    <property type="match status" value="1"/>
</dbReference>
<reference evidence="5" key="2">
    <citation type="submission" date="2021-01" db="EMBL/GenBank/DDBJ databases">
        <authorList>
            <person name="Schikora-Tamarit M.A."/>
        </authorList>
    </citation>
    <scope>NUCLEOTIDE SEQUENCE</scope>
    <source>
        <strain evidence="5">CBS6341</strain>
    </source>
</reference>
<dbReference type="InterPro" id="IPR046341">
    <property type="entry name" value="SET_dom_sf"/>
</dbReference>
<evidence type="ECO:0000256" key="3">
    <source>
        <dbReference type="ARBA" id="ARBA00022691"/>
    </source>
</evidence>
<dbReference type="PROSITE" id="PS50280">
    <property type="entry name" value="SET"/>
    <property type="match status" value="1"/>
</dbReference>
<dbReference type="GO" id="GO:0032259">
    <property type="term" value="P:methylation"/>
    <property type="evidence" value="ECO:0007669"/>
    <property type="project" value="UniProtKB-KW"/>
</dbReference>
<evidence type="ECO:0000256" key="1">
    <source>
        <dbReference type="ARBA" id="ARBA00022603"/>
    </source>
</evidence>
<keyword evidence="3" id="KW-0949">S-adenosyl-L-methionine</keyword>
<dbReference type="PIRSF" id="PIRSF027158">
    <property type="entry name" value="Lys_MTase_YDR198C_prd"/>
    <property type="match status" value="1"/>
</dbReference>
<reference evidence="5" key="1">
    <citation type="journal article" date="2021" name="Open Biol.">
        <title>Shared evolutionary footprints suggest mitochondrial oxidative damage underlies multiple complex I losses in fungi.</title>
        <authorList>
            <person name="Schikora-Tamarit M.A."/>
            <person name="Marcet-Houben M."/>
            <person name="Nosek J."/>
            <person name="Gabaldon T."/>
        </authorList>
    </citation>
    <scope>NUCLEOTIDE SEQUENCE</scope>
    <source>
        <strain evidence="5">CBS6341</strain>
    </source>
</reference>
<dbReference type="InterPro" id="IPR016852">
    <property type="entry name" value="SET_MeTrfase"/>
</dbReference>
<gene>
    <name evidence="5" type="ORF">WICMUC_002140</name>
</gene>
<keyword evidence="1" id="KW-0489">Methyltransferase</keyword>
<dbReference type="SUPFAM" id="SSF82199">
    <property type="entry name" value="SET domain"/>
    <property type="match status" value="1"/>
</dbReference>
<comment type="caution">
    <text evidence="5">The sequence shown here is derived from an EMBL/GenBank/DDBJ whole genome shotgun (WGS) entry which is preliminary data.</text>
</comment>
<evidence type="ECO:0000313" key="5">
    <source>
        <dbReference type="EMBL" id="KAH3676263.1"/>
    </source>
</evidence>
<protein>
    <recommendedName>
        <fullName evidence="4">SET domain-containing protein</fullName>
    </recommendedName>
</protein>
<accession>A0A9P8TE74</accession>
<dbReference type="PANTHER" id="PTHR13271">
    <property type="entry name" value="UNCHARACTERIZED PUTATIVE METHYLTRANSFERASE"/>
    <property type="match status" value="1"/>
</dbReference>
<dbReference type="PANTHER" id="PTHR13271:SF47">
    <property type="entry name" value="ACTIN-HISTIDINE N-METHYLTRANSFERASE"/>
    <property type="match status" value="1"/>
</dbReference>
<dbReference type="EMBL" id="JAEUBF010000666">
    <property type="protein sequence ID" value="KAH3676263.1"/>
    <property type="molecule type" value="Genomic_DNA"/>
</dbReference>
<dbReference type="AlphaFoldDB" id="A0A9P8TE74"/>
<dbReference type="CDD" id="cd19177">
    <property type="entry name" value="SET_SETD4"/>
    <property type="match status" value="1"/>
</dbReference>
<dbReference type="InterPro" id="IPR044429">
    <property type="entry name" value="SETD4_SET"/>
</dbReference>
<evidence type="ECO:0000259" key="4">
    <source>
        <dbReference type="PROSITE" id="PS50280"/>
    </source>
</evidence>
<dbReference type="Proteomes" id="UP000769528">
    <property type="component" value="Unassembled WGS sequence"/>
</dbReference>
<keyword evidence="6" id="KW-1185">Reference proteome</keyword>
<feature type="domain" description="SET" evidence="4">
    <location>
        <begin position="20"/>
        <end position="278"/>
    </location>
</feature>
<sequence length="428" mass="50088">MADDAQKVESLTKWLLDSNSKCQISTSLHVKETNYGGKGIFAISDVKPYQQIMKISHNHLINFTTIVSHISSFNSAVHLPTSYKHIKVSETKSDRITQDLYSKLTLDQLLQLSSFQIVSMYLVLESIRGENSYWKHFLNTLPVIDDFKLSPLFWRLNEHTTKLYNKLPPTTKAHADKISQKFDLDYSIVKDLLTKYNLQELLTKKFFLWAWMSTNSRCLYMEIPQGKDRDDNFTMAPYVDFINHSSSDHCSLKIDRNGFFVSTTSKYVEGDELYLCYGPHSNDFLLCEYAFILPKNDWNDVDLTDSILKLFDEKQKEFLREKGYFGEYTINKDSVSFRTEVALAILEENVNDLYTNRRINALLNGYESSFYNKSINRRLKTLLNGLIDKFEEYASLEESDDIYEKIIGQLYREKCEIMEYHLQKIDNY</sequence>
<dbReference type="InterPro" id="IPR001214">
    <property type="entry name" value="SET_dom"/>
</dbReference>
<dbReference type="Pfam" id="PF00856">
    <property type="entry name" value="SET"/>
    <property type="match status" value="1"/>
</dbReference>
<keyword evidence="2" id="KW-0808">Transferase</keyword>
<name>A0A9P8TE74_9ASCO</name>
<dbReference type="GO" id="GO:0016279">
    <property type="term" value="F:protein-lysine N-methyltransferase activity"/>
    <property type="evidence" value="ECO:0007669"/>
    <property type="project" value="InterPro"/>
</dbReference>
<organism evidence="5 6">
    <name type="scientific">Wickerhamomyces mucosus</name>
    <dbReference type="NCBI Taxonomy" id="1378264"/>
    <lineage>
        <taxon>Eukaryota</taxon>
        <taxon>Fungi</taxon>
        <taxon>Dikarya</taxon>
        <taxon>Ascomycota</taxon>
        <taxon>Saccharomycotina</taxon>
        <taxon>Saccharomycetes</taxon>
        <taxon>Phaffomycetales</taxon>
        <taxon>Wickerhamomycetaceae</taxon>
        <taxon>Wickerhamomyces</taxon>
    </lineage>
</organism>